<dbReference type="PANTHER" id="PTHR37446">
    <property type="entry name" value="CLAUDIN-LIKE IN CAENORHABDITIS"/>
    <property type="match status" value="1"/>
</dbReference>
<evidence type="ECO:0000313" key="1">
    <source>
        <dbReference type="EMBL" id="GMS79927.1"/>
    </source>
</evidence>
<gene>
    <name evidence="1" type="ORF">PENTCL1PPCAC_2102</name>
</gene>
<protein>
    <submittedName>
        <fullName evidence="1">Uncharacterized protein</fullName>
    </submittedName>
</protein>
<keyword evidence="2" id="KW-1185">Reference proteome</keyword>
<evidence type="ECO:0000313" key="2">
    <source>
        <dbReference type="Proteomes" id="UP001432027"/>
    </source>
</evidence>
<organism evidence="1 2">
    <name type="scientific">Pristionchus entomophagus</name>
    <dbReference type="NCBI Taxonomy" id="358040"/>
    <lineage>
        <taxon>Eukaryota</taxon>
        <taxon>Metazoa</taxon>
        <taxon>Ecdysozoa</taxon>
        <taxon>Nematoda</taxon>
        <taxon>Chromadorea</taxon>
        <taxon>Rhabditida</taxon>
        <taxon>Rhabditina</taxon>
        <taxon>Diplogasteromorpha</taxon>
        <taxon>Diplogasteroidea</taxon>
        <taxon>Neodiplogasteridae</taxon>
        <taxon>Pristionchus</taxon>
    </lineage>
</organism>
<dbReference type="EMBL" id="BTSX01000001">
    <property type="protein sequence ID" value="GMS79927.1"/>
    <property type="molecule type" value="Genomic_DNA"/>
</dbReference>
<dbReference type="PANTHER" id="PTHR37446:SF1">
    <property type="entry name" value="CLAUDIN"/>
    <property type="match status" value="1"/>
</dbReference>
<dbReference type="AlphaFoldDB" id="A0AAV5SBA4"/>
<dbReference type="Proteomes" id="UP001432027">
    <property type="component" value="Unassembled WGS sequence"/>
</dbReference>
<sequence length="148" mass="17108">PRVQSIREEVAVTHRKNLVEKFLRGEMNGRSYRVQYNYTLECEISSRVLRGGRKEDVFDEESRRLDVHLPQGANRMDLAGSAVEAAKRRETLRSIYKNENEEEQSYPQSPRILSLSPGCDYPICRAIVHSLTMETLTPPRRLPPCLFC</sequence>
<reference evidence="1" key="1">
    <citation type="submission" date="2023-10" db="EMBL/GenBank/DDBJ databases">
        <title>Genome assembly of Pristionchus species.</title>
        <authorList>
            <person name="Yoshida K."/>
            <person name="Sommer R.J."/>
        </authorList>
    </citation>
    <scope>NUCLEOTIDE SEQUENCE</scope>
    <source>
        <strain evidence="1">RS0144</strain>
    </source>
</reference>
<accession>A0AAV5SBA4</accession>
<comment type="caution">
    <text evidence="1">The sequence shown here is derived from an EMBL/GenBank/DDBJ whole genome shotgun (WGS) entry which is preliminary data.</text>
</comment>
<name>A0AAV5SBA4_9BILA</name>
<feature type="non-terminal residue" evidence="1">
    <location>
        <position position="148"/>
    </location>
</feature>
<feature type="non-terminal residue" evidence="1">
    <location>
        <position position="1"/>
    </location>
</feature>
<proteinExistence type="predicted"/>